<organism evidence="2 3">
    <name type="scientific">Oryza meyeriana var. granulata</name>
    <dbReference type="NCBI Taxonomy" id="110450"/>
    <lineage>
        <taxon>Eukaryota</taxon>
        <taxon>Viridiplantae</taxon>
        <taxon>Streptophyta</taxon>
        <taxon>Embryophyta</taxon>
        <taxon>Tracheophyta</taxon>
        <taxon>Spermatophyta</taxon>
        <taxon>Magnoliopsida</taxon>
        <taxon>Liliopsida</taxon>
        <taxon>Poales</taxon>
        <taxon>Poaceae</taxon>
        <taxon>BOP clade</taxon>
        <taxon>Oryzoideae</taxon>
        <taxon>Oryzeae</taxon>
        <taxon>Oryzinae</taxon>
        <taxon>Oryza</taxon>
        <taxon>Oryza meyeriana</taxon>
    </lineage>
</organism>
<proteinExistence type="predicted"/>
<gene>
    <name evidence="2" type="ORF">E2562_001971</name>
</gene>
<keyword evidence="1" id="KW-0812">Transmembrane</keyword>
<keyword evidence="3" id="KW-1185">Reference proteome</keyword>
<evidence type="ECO:0000313" key="2">
    <source>
        <dbReference type="EMBL" id="KAF0894678.1"/>
    </source>
</evidence>
<evidence type="ECO:0000313" key="3">
    <source>
        <dbReference type="Proteomes" id="UP000479710"/>
    </source>
</evidence>
<dbReference type="OrthoDB" id="785835at2759"/>
<dbReference type="AlphaFoldDB" id="A0A6G1C2J5"/>
<accession>A0A6G1C2J5</accession>
<keyword evidence="1" id="KW-0472">Membrane</keyword>
<dbReference type="EMBL" id="SPHZ02000010">
    <property type="protein sequence ID" value="KAF0894678.1"/>
    <property type="molecule type" value="Genomic_DNA"/>
</dbReference>
<sequence length="75" mass="8267">MYPIAWAVVEKETNEAWDWFCALLFKDLAASGGDGWVIISDQQKGSLAAMLLLASTIKPIVLMVIWPPATQCKIT</sequence>
<reference evidence="2 3" key="1">
    <citation type="submission" date="2019-11" db="EMBL/GenBank/DDBJ databases">
        <title>Whole genome sequence of Oryza granulata.</title>
        <authorList>
            <person name="Li W."/>
        </authorList>
    </citation>
    <scope>NUCLEOTIDE SEQUENCE [LARGE SCALE GENOMIC DNA]</scope>
    <source>
        <strain evidence="3">cv. Menghai</strain>
        <tissue evidence="2">Leaf</tissue>
    </source>
</reference>
<evidence type="ECO:0008006" key="4">
    <source>
        <dbReference type="Google" id="ProtNLM"/>
    </source>
</evidence>
<feature type="transmembrane region" description="Helical" evidence="1">
    <location>
        <begin position="47"/>
        <end position="66"/>
    </location>
</feature>
<dbReference type="Proteomes" id="UP000479710">
    <property type="component" value="Unassembled WGS sequence"/>
</dbReference>
<comment type="caution">
    <text evidence="2">The sequence shown here is derived from an EMBL/GenBank/DDBJ whole genome shotgun (WGS) entry which is preliminary data.</text>
</comment>
<keyword evidence="1" id="KW-1133">Transmembrane helix</keyword>
<protein>
    <recommendedName>
        <fullName evidence="4">MULE transposase domain-containing protein</fullName>
    </recommendedName>
</protein>
<name>A0A6G1C2J5_9ORYZ</name>
<evidence type="ECO:0000256" key="1">
    <source>
        <dbReference type="SAM" id="Phobius"/>
    </source>
</evidence>